<dbReference type="Proteomes" id="UP000563524">
    <property type="component" value="Unassembled WGS sequence"/>
</dbReference>
<dbReference type="PROSITE" id="PS00629">
    <property type="entry name" value="IMP_1"/>
    <property type="match status" value="1"/>
</dbReference>
<comment type="similarity">
    <text evidence="3 10">Belongs to the inositol monophosphatase superfamily.</text>
</comment>
<comment type="catalytic activity">
    <reaction evidence="1 10">
        <text>a myo-inositol phosphate + H2O = myo-inositol + phosphate</text>
        <dbReference type="Rhea" id="RHEA:24056"/>
        <dbReference type="ChEBI" id="CHEBI:15377"/>
        <dbReference type="ChEBI" id="CHEBI:17268"/>
        <dbReference type="ChEBI" id="CHEBI:43474"/>
        <dbReference type="ChEBI" id="CHEBI:84139"/>
        <dbReference type="EC" id="3.1.3.25"/>
    </reaction>
</comment>
<evidence type="ECO:0000256" key="2">
    <source>
        <dbReference type="ARBA" id="ARBA00001946"/>
    </source>
</evidence>
<dbReference type="GO" id="GO:0008934">
    <property type="term" value="F:inositol monophosphate 1-phosphatase activity"/>
    <property type="evidence" value="ECO:0007669"/>
    <property type="project" value="InterPro"/>
</dbReference>
<gene>
    <name evidence="11" type="ORF">GGQ59_000163</name>
</gene>
<dbReference type="Gene3D" id="3.40.190.80">
    <property type="match status" value="1"/>
</dbReference>
<dbReference type="FunFam" id="3.30.540.10:FF:000003">
    <property type="entry name" value="Inositol-1-monophosphatase"/>
    <property type="match status" value="1"/>
</dbReference>
<accession>A0A840I063</accession>
<dbReference type="GO" id="GO:0046854">
    <property type="term" value="P:phosphatidylinositol phosphate biosynthetic process"/>
    <property type="evidence" value="ECO:0007669"/>
    <property type="project" value="InterPro"/>
</dbReference>
<keyword evidence="7 10" id="KW-0378">Hydrolase</keyword>
<feature type="binding site" evidence="9">
    <location>
        <position position="70"/>
    </location>
    <ligand>
        <name>Mg(2+)</name>
        <dbReference type="ChEBI" id="CHEBI:18420"/>
        <label>1</label>
        <note>catalytic</note>
    </ligand>
</feature>
<dbReference type="InterPro" id="IPR033942">
    <property type="entry name" value="IMPase"/>
</dbReference>
<dbReference type="InterPro" id="IPR020550">
    <property type="entry name" value="Inositol_monophosphatase_CS"/>
</dbReference>
<feature type="binding site" evidence="9">
    <location>
        <position position="87"/>
    </location>
    <ligand>
        <name>Mg(2+)</name>
        <dbReference type="ChEBI" id="CHEBI:18420"/>
        <label>1</label>
        <note>catalytic</note>
    </ligand>
</feature>
<dbReference type="AlphaFoldDB" id="A0A840I063"/>
<comment type="caution">
    <text evidence="11">The sequence shown here is derived from an EMBL/GenBank/DDBJ whole genome shotgun (WGS) entry which is preliminary data.</text>
</comment>
<dbReference type="PANTHER" id="PTHR20854:SF4">
    <property type="entry name" value="INOSITOL-1-MONOPHOSPHATASE-RELATED"/>
    <property type="match status" value="1"/>
</dbReference>
<evidence type="ECO:0000313" key="11">
    <source>
        <dbReference type="EMBL" id="MBB4657663.1"/>
    </source>
</evidence>
<proteinExistence type="inferred from homology"/>
<dbReference type="GO" id="GO:0007165">
    <property type="term" value="P:signal transduction"/>
    <property type="evidence" value="ECO:0007669"/>
    <property type="project" value="TreeGrafter"/>
</dbReference>
<dbReference type="RefSeq" id="WP_183814953.1">
    <property type="nucleotide sequence ID" value="NZ_JACHOB010000001.1"/>
</dbReference>
<dbReference type="Gene3D" id="3.30.540.10">
    <property type="entry name" value="Fructose-1,6-Bisphosphatase, subunit A, domain 1"/>
    <property type="match status" value="1"/>
</dbReference>
<dbReference type="SUPFAM" id="SSF56655">
    <property type="entry name" value="Carbohydrate phosphatase"/>
    <property type="match status" value="1"/>
</dbReference>
<dbReference type="PRINTS" id="PR01959">
    <property type="entry name" value="SBIMPHPHTASE"/>
</dbReference>
<evidence type="ECO:0000256" key="4">
    <source>
        <dbReference type="ARBA" id="ARBA00013106"/>
    </source>
</evidence>
<feature type="binding site" evidence="9">
    <location>
        <position position="215"/>
    </location>
    <ligand>
        <name>Mg(2+)</name>
        <dbReference type="ChEBI" id="CHEBI:18420"/>
        <label>1</label>
        <note>catalytic</note>
    </ligand>
</feature>
<evidence type="ECO:0000256" key="7">
    <source>
        <dbReference type="ARBA" id="ARBA00022801"/>
    </source>
</evidence>
<dbReference type="InterPro" id="IPR022337">
    <property type="entry name" value="Inositol_monophosphatase_SuhB"/>
</dbReference>
<evidence type="ECO:0000256" key="6">
    <source>
        <dbReference type="ARBA" id="ARBA00022723"/>
    </source>
</evidence>
<name>A0A840I063_9PROT</name>
<dbReference type="EMBL" id="JACHOB010000001">
    <property type="protein sequence ID" value="MBB4657663.1"/>
    <property type="molecule type" value="Genomic_DNA"/>
</dbReference>
<organism evidence="11 12">
    <name type="scientific">Parvularcula dongshanensis</name>
    <dbReference type="NCBI Taxonomy" id="1173995"/>
    <lineage>
        <taxon>Bacteria</taxon>
        <taxon>Pseudomonadati</taxon>
        <taxon>Pseudomonadota</taxon>
        <taxon>Alphaproteobacteria</taxon>
        <taxon>Parvularculales</taxon>
        <taxon>Parvularculaceae</taxon>
        <taxon>Parvularcula</taxon>
    </lineage>
</organism>
<dbReference type="EC" id="3.1.3.25" evidence="4 10"/>
<dbReference type="GO" id="GO:0006020">
    <property type="term" value="P:inositol metabolic process"/>
    <property type="evidence" value="ECO:0007669"/>
    <property type="project" value="TreeGrafter"/>
</dbReference>
<dbReference type="PANTHER" id="PTHR20854">
    <property type="entry name" value="INOSITOL MONOPHOSPHATASE"/>
    <property type="match status" value="1"/>
</dbReference>
<evidence type="ECO:0000256" key="3">
    <source>
        <dbReference type="ARBA" id="ARBA00009759"/>
    </source>
</evidence>
<keyword evidence="12" id="KW-1185">Reference proteome</keyword>
<protein>
    <recommendedName>
        <fullName evidence="5 10">Inositol-1-monophosphatase</fullName>
        <ecNumber evidence="4 10">3.1.3.25</ecNumber>
    </recommendedName>
</protein>
<dbReference type="CDD" id="cd01639">
    <property type="entry name" value="IMPase"/>
    <property type="match status" value="1"/>
</dbReference>
<evidence type="ECO:0000256" key="5">
    <source>
        <dbReference type="ARBA" id="ARBA00019784"/>
    </source>
</evidence>
<dbReference type="PRINTS" id="PR00377">
    <property type="entry name" value="IMPHPHTASES"/>
</dbReference>
<feature type="binding site" evidence="9">
    <location>
        <position position="89"/>
    </location>
    <ligand>
        <name>Mg(2+)</name>
        <dbReference type="ChEBI" id="CHEBI:18420"/>
        <label>1</label>
        <note>catalytic</note>
    </ligand>
</feature>
<dbReference type="InterPro" id="IPR020583">
    <property type="entry name" value="Inositol_monoP_metal-BS"/>
</dbReference>
<evidence type="ECO:0000313" key="12">
    <source>
        <dbReference type="Proteomes" id="UP000563524"/>
    </source>
</evidence>
<dbReference type="PROSITE" id="PS00630">
    <property type="entry name" value="IMP_2"/>
    <property type="match status" value="1"/>
</dbReference>
<dbReference type="InterPro" id="IPR000760">
    <property type="entry name" value="Inositol_monophosphatase-like"/>
</dbReference>
<evidence type="ECO:0000256" key="8">
    <source>
        <dbReference type="ARBA" id="ARBA00022842"/>
    </source>
</evidence>
<keyword evidence="8 9" id="KW-0460">Magnesium</keyword>
<evidence type="ECO:0000256" key="10">
    <source>
        <dbReference type="RuleBase" id="RU364068"/>
    </source>
</evidence>
<dbReference type="GO" id="GO:0046872">
    <property type="term" value="F:metal ion binding"/>
    <property type="evidence" value="ECO:0007669"/>
    <property type="project" value="UniProtKB-KW"/>
</dbReference>
<feature type="binding site" evidence="9">
    <location>
        <position position="90"/>
    </location>
    <ligand>
        <name>Mg(2+)</name>
        <dbReference type="ChEBI" id="CHEBI:18420"/>
        <label>2</label>
    </ligand>
</feature>
<dbReference type="Pfam" id="PF00459">
    <property type="entry name" value="Inositol_P"/>
    <property type="match status" value="1"/>
</dbReference>
<keyword evidence="6 9" id="KW-0479">Metal-binding</keyword>
<sequence length="263" mass="28828">MPHLSPLLTVMTNAARDAAKVLRRDFFEVEALQVRRKGAADFVTKADLAAEEAIVRSLQKARPKYGLVLEEQGEIEGSDNSNRFIVDPLDGTTNFLHGIPQFCVSIALERDREPFAGVVFAPITDEMFYAERGFGAFVNDRRLRVSGREDLSEALFGTGFPWKGKSGRGQSLKETDRVLAETAGVRRFGSAAYDLCMVGAGRLDGYWERGIQPWDVAAGIVIAREAGGEVTTIAEGKARPHLEGNVLATNHLLHDAARRLIEG</sequence>
<comment type="cofactor">
    <cofactor evidence="2 9 10">
        <name>Mg(2+)</name>
        <dbReference type="ChEBI" id="CHEBI:18420"/>
    </cofactor>
</comment>
<evidence type="ECO:0000256" key="9">
    <source>
        <dbReference type="PIRSR" id="PIRSR600760-2"/>
    </source>
</evidence>
<reference evidence="11 12" key="1">
    <citation type="submission" date="2020-08" db="EMBL/GenBank/DDBJ databases">
        <title>Genomic Encyclopedia of Type Strains, Phase IV (KMG-IV): sequencing the most valuable type-strain genomes for metagenomic binning, comparative biology and taxonomic classification.</title>
        <authorList>
            <person name="Goeker M."/>
        </authorList>
    </citation>
    <scope>NUCLEOTIDE SEQUENCE [LARGE SCALE GENOMIC DNA]</scope>
    <source>
        <strain evidence="11 12">DSM 102850</strain>
    </source>
</reference>
<evidence type="ECO:0000256" key="1">
    <source>
        <dbReference type="ARBA" id="ARBA00001033"/>
    </source>
</evidence>